<dbReference type="EMBL" id="SDOX01000099">
    <property type="protein sequence ID" value="TFJ82522.1"/>
    <property type="molecule type" value="Genomic_DNA"/>
</dbReference>
<proteinExistence type="predicted"/>
<accession>A0A4D9CTL0</accession>
<dbReference type="Proteomes" id="UP000355283">
    <property type="component" value="Unassembled WGS sequence"/>
</dbReference>
<protein>
    <recommendedName>
        <fullName evidence="4">F-box domain-containing protein</fullName>
    </recommendedName>
</protein>
<gene>
    <name evidence="2" type="ORF">NSK_006152</name>
</gene>
<reference evidence="2 3" key="1">
    <citation type="submission" date="2019-01" db="EMBL/GenBank/DDBJ databases">
        <title>Nuclear Genome Assembly of the Microalgal Biofuel strain Nannochloropsis salina CCMP1776.</title>
        <authorList>
            <person name="Hovde B."/>
        </authorList>
    </citation>
    <scope>NUCLEOTIDE SEQUENCE [LARGE SCALE GENOMIC DNA]</scope>
    <source>
        <strain evidence="2 3">CCMP1776</strain>
    </source>
</reference>
<dbReference type="OrthoDB" id="192402at2759"/>
<dbReference type="AlphaFoldDB" id="A0A4D9CTL0"/>
<feature type="region of interest" description="Disordered" evidence="1">
    <location>
        <begin position="317"/>
        <end position="381"/>
    </location>
</feature>
<keyword evidence="3" id="KW-1185">Reference proteome</keyword>
<organism evidence="2 3">
    <name type="scientific">Nannochloropsis salina CCMP1776</name>
    <dbReference type="NCBI Taxonomy" id="1027361"/>
    <lineage>
        <taxon>Eukaryota</taxon>
        <taxon>Sar</taxon>
        <taxon>Stramenopiles</taxon>
        <taxon>Ochrophyta</taxon>
        <taxon>Eustigmatophyceae</taxon>
        <taxon>Eustigmatales</taxon>
        <taxon>Monodopsidaceae</taxon>
        <taxon>Microchloropsis</taxon>
        <taxon>Microchloropsis salina</taxon>
    </lineage>
</organism>
<evidence type="ECO:0000256" key="1">
    <source>
        <dbReference type="SAM" id="MobiDB-lite"/>
    </source>
</evidence>
<comment type="caution">
    <text evidence="2">The sequence shown here is derived from an EMBL/GenBank/DDBJ whole genome shotgun (WGS) entry which is preliminary data.</text>
</comment>
<feature type="compositionally biased region" description="Basic and acidic residues" evidence="1">
    <location>
        <begin position="93"/>
        <end position="111"/>
    </location>
</feature>
<name>A0A4D9CTL0_9STRA</name>
<feature type="region of interest" description="Disordered" evidence="1">
    <location>
        <begin position="55"/>
        <end position="206"/>
    </location>
</feature>
<evidence type="ECO:0000313" key="2">
    <source>
        <dbReference type="EMBL" id="TFJ82522.1"/>
    </source>
</evidence>
<feature type="compositionally biased region" description="Basic and acidic residues" evidence="1">
    <location>
        <begin position="76"/>
        <end position="87"/>
    </location>
</feature>
<evidence type="ECO:0008006" key="4">
    <source>
        <dbReference type="Google" id="ProtNLM"/>
    </source>
</evidence>
<evidence type="ECO:0000313" key="3">
    <source>
        <dbReference type="Proteomes" id="UP000355283"/>
    </source>
</evidence>
<sequence length="793" mass="85509">MPVDPASDHRPLRGDPEIEKLRNLGHCLLTIVDNVQSQSLKSGPGGAANFVRGDLAPGSCGSFQGAKVGPRRPVPRSRESDEDRTPEANEYGKALEARSKRDTSEQWRETPARGTGSGWKLDHVLGGKSPSTPITPVGELLQSEGRGANSDNEAAAGGAGPTPVAAGGNVTVASAPLEGRMPSPVPAGLGSRQGPPTMTAPAPRPPPVDLSTPPRPLFPNHAFSHVFCTITTTAPPAVPHYPPSGLPYPPCLLPPSLCPPPCVCACLASPTRPPAPSSAPTLLPPPFHVGGREPVGPYAPGKAFPSTWEPPPDRDPLGGFGLNGAYPGERLPTQTAHNGLSHPVDAERRFSTPCRPPSPPDMGLRPPGSPPRQHRACLSTSSTSYGDSISTSVSYHAATHASDLSVAAQAAHCLSSFHSSLLLQRHTHRHGTSSSSSFFLFPPPPAQQVLQDDCLLAEIFSQLLAKDSEDRRTLSVFSRVARRWRSLSWRDRYWVPIARSCFPVLALEAAPGESRLSMGRCEVSAGGLGWEDREGLSRWPWGEKRKVDAPHRDVVLRYGRCLTETRLCKLADWREGLRLSFEVFDAMDGLRLYSAEGPVKVTPIADSNVTSLRLATHLRREVSRPFSAASRDVGLGRFGSIRDYFRYGHSPEYACTLTVRITAFDVRTGRVALIYQASKSPKSSAGAIPSTYWQTFLPPGSLDVCDAWAWSSVHQASLGTLGASPAMEMRVGFFVGPEPGQGMEAEEKDRRYRIVARDWHPETPQQDASLMFLYFKSLDTLAIGKFVRGLLDG</sequence>